<dbReference type="Proteomes" id="UP000789901">
    <property type="component" value="Unassembled WGS sequence"/>
</dbReference>
<keyword evidence="2" id="KW-1185">Reference proteome</keyword>
<gene>
    <name evidence="1" type="ORF">GMARGA_LOCUS15393</name>
</gene>
<reference evidence="1 2" key="1">
    <citation type="submission" date="2021-06" db="EMBL/GenBank/DDBJ databases">
        <authorList>
            <person name="Kallberg Y."/>
            <person name="Tangrot J."/>
            <person name="Rosling A."/>
        </authorList>
    </citation>
    <scope>NUCLEOTIDE SEQUENCE [LARGE SCALE GENOMIC DNA]</scope>
    <source>
        <strain evidence="1 2">120-4 pot B 10/14</strain>
    </source>
</reference>
<organism evidence="1 2">
    <name type="scientific">Gigaspora margarita</name>
    <dbReference type="NCBI Taxonomy" id="4874"/>
    <lineage>
        <taxon>Eukaryota</taxon>
        <taxon>Fungi</taxon>
        <taxon>Fungi incertae sedis</taxon>
        <taxon>Mucoromycota</taxon>
        <taxon>Glomeromycotina</taxon>
        <taxon>Glomeromycetes</taxon>
        <taxon>Diversisporales</taxon>
        <taxon>Gigasporaceae</taxon>
        <taxon>Gigaspora</taxon>
    </lineage>
</organism>
<evidence type="ECO:0000313" key="2">
    <source>
        <dbReference type="Proteomes" id="UP000789901"/>
    </source>
</evidence>
<proteinExistence type="predicted"/>
<accession>A0ABN7V7X0</accession>
<evidence type="ECO:0000313" key="1">
    <source>
        <dbReference type="EMBL" id="CAG8741135.1"/>
    </source>
</evidence>
<protein>
    <submittedName>
        <fullName evidence="1">30811_t:CDS:1</fullName>
    </submittedName>
</protein>
<name>A0ABN7V7X0_GIGMA</name>
<dbReference type="EMBL" id="CAJVQB010010581">
    <property type="protein sequence ID" value="CAG8741135.1"/>
    <property type="molecule type" value="Genomic_DNA"/>
</dbReference>
<comment type="caution">
    <text evidence="1">The sequence shown here is derived from an EMBL/GenBank/DDBJ whole genome shotgun (WGS) entry which is preliminary data.</text>
</comment>
<sequence>MPTNYIDVNYTDKPPLLWDPRKILEVKIKTPITQPKELTELVCKLHPRYHFIRIPENWLKLPPREPKPDQLENNHKIPDNMETIREMIKEMQPEMEVTLPITKYEDIERTVEILKIKFDISNILQNLLQLPELDKPEWNLQLKSTSVSEQGITLVKRNYGRQHGKNNIKIKGLEKTGKN</sequence>